<reference evidence="1" key="1">
    <citation type="submission" date="2019-10" db="EMBL/GenBank/DDBJ databases">
        <authorList>
            <consortium name="DOE Joint Genome Institute"/>
            <person name="Kuo A."/>
            <person name="Miyauchi S."/>
            <person name="Kiss E."/>
            <person name="Drula E."/>
            <person name="Kohler A."/>
            <person name="Sanchez-Garcia M."/>
            <person name="Andreopoulos B."/>
            <person name="Barry K.W."/>
            <person name="Bonito G."/>
            <person name="Buee M."/>
            <person name="Carver A."/>
            <person name="Chen C."/>
            <person name="Cichocki N."/>
            <person name="Clum A."/>
            <person name="Culley D."/>
            <person name="Crous P.W."/>
            <person name="Fauchery L."/>
            <person name="Girlanda M."/>
            <person name="Hayes R."/>
            <person name="Keri Z."/>
            <person name="Labutti K."/>
            <person name="Lipzen A."/>
            <person name="Lombard V."/>
            <person name="Magnuson J."/>
            <person name="Maillard F."/>
            <person name="Morin E."/>
            <person name="Murat C."/>
            <person name="Nolan M."/>
            <person name="Ohm R."/>
            <person name="Pangilinan J."/>
            <person name="Pereira M."/>
            <person name="Perotto S."/>
            <person name="Peter M."/>
            <person name="Riley R."/>
            <person name="Sitrit Y."/>
            <person name="Stielow B."/>
            <person name="Szollosi G."/>
            <person name="Zifcakova L."/>
            <person name="Stursova M."/>
            <person name="Spatafora J.W."/>
            <person name="Tedersoo L."/>
            <person name="Vaario L.-M."/>
            <person name="Yamada A."/>
            <person name="Yan M."/>
            <person name="Wang P."/>
            <person name="Xu J."/>
            <person name="Bruns T."/>
            <person name="Baldrian P."/>
            <person name="Vilgalys R."/>
            <person name="Henrissat B."/>
            <person name="Grigoriev I.V."/>
            <person name="Hibbett D."/>
            <person name="Nagy L.G."/>
            <person name="Martin F.M."/>
        </authorList>
    </citation>
    <scope>NUCLEOTIDE SEQUENCE</scope>
    <source>
        <strain evidence="1">P2</strain>
    </source>
</reference>
<evidence type="ECO:0000313" key="2">
    <source>
        <dbReference type="Proteomes" id="UP000886501"/>
    </source>
</evidence>
<keyword evidence="2" id="KW-1185">Reference proteome</keyword>
<evidence type="ECO:0000313" key="1">
    <source>
        <dbReference type="EMBL" id="KAF9645278.1"/>
    </source>
</evidence>
<name>A0ACB6Z7K8_THEGA</name>
<gene>
    <name evidence="1" type="ORF">BDM02DRAFT_605919</name>
</gene>
<organism evidence="1 2">
    <name type="scientific">Thelephora ganbajun</name>
    <name type="common">Ganba fungus</name>
    <dbReference type="NCBI Taxonomy" id="370292"/>
    <lineage>
        <taxon>Eukaryota</taxon>
        <taxon>Fungi</taxon>
        <taxon>Dikarya</taxon>
        <taxon>Basidiomycota</taxon>
        <taxon>Agaricomycotina</taxon>
        <taxon>Agaricomycetes</taxon>
        <taxon>Thelephorales</taxon>
        <taxon>Thelephoraceae</taxon>
        <taxon>Thelephora</taxon>
    </lineage>
</organism>
<protein>
    <submittedName>
        <fullName evidence="1">Uncharacterized protein</fullName>
    </submittedName>
</protein>
<proteinExistence type="predicted"/>
<reference evidence="1" key="2">
    <citation type="journal article" date="2020" name="Nat. Commun.">
        <title>Large-scale genome sequencing of mycorrhizal fungi provides insights into the early evolution of symbiotic traits.</title>
        <authorList>
            <person name="Miyauchi S."/>
            <person name="Kiss E."/>
            <person name="Kuo A."/>
            <person name="Drula E."/>
            <person name="Kohler A."/>
            <person name="Sanchez-Garcia M."/>
            <person name="Morin E."/>
            <person name="Andreopoulos B."/>
            <person name="Barry K.W."/>
            <person name="Bonito G."/>
            <person name="Buee M."/>
            <person name="Carver A."/>
            <person name="Chen C."/>
            <person name="Cichocki N."/>
            <person name="Clum A."/>
            <person name="Culley D."/>
            <person name="Crous P.W."/>
            <person name="Fauchery L."/>
            <person name="Girlanda M."/>
            <person name="Hayes R.D."/>
            <person name="Keri Z."/>
            <person name="LaButti K."/>
            <person name="Lipzen A."/>
            <person name="Lombard V."/>
            <person name="Magnuson J."/>
            <person name="Maillard F."/>
            <person name="Murat C."/>
            <person name="Nolan M."/>
            <person name="Ohm R.A."/>
            <person name="Pangilinan J."/>
            <person name="Pereira M.F."/>
            <person name="Perotto S."/>
            <person name="Peter M."/>
            <person name="Pfister S."/>
            <person name="Riley R."/>
            <person name="Sitrit Y."/>
            <person name="Stielow J.B."/>
            <person name="Szollosi G."/>
            <person name="Zifcakova L."/>
            <person name="Stursova M."/>
            <person name="Spatafora J.W."/>
            <person name="Tedersoo L."/>
            <person name="Vaario L.M."/>
            <person name="Yamada A."/>
            <person name="Yan M."/>
            <person name="Wang P."/>
            <person name="Xu J."/>
            <person name="Bruns T."/>
            <person name="Baldrian P."/>
            <person name="Vilgalys R."/>
            <person name="Dunand C."/>
            <person name="Henrissat B."/>
            <person name="Grigoriev I.V."/>
            <person name="Hibbett D."/>
            <person name="Nagy L.G."/>
            <person name="Martin F.M."/>
        </authorList>
    </citation>
    <scope>NUCLEOTIDE SEQUENCE</scope>
    <source>
        <strain evidence="1">P2</strain>
    </source>
</reference>
<accession>A0ACB6Z7K8</accession>
<sequence>MKILVVPGLVGGASKLPGNASTATRACGTSSFKVDIHSIIVCPHQRKPPLGYGVLHRLQAFAALASTISLHDSKLTLSSFYYLRSFKDLYSWPGSSVSSILRWPLAPPASGATMLYIPTSEEFSTHEPGTPLDHRIYICPALGYYCRIWCSPCLPCSTQIVSSSSSSSPSLVSVADTSKVLGMRDKLWRGLRYGIVLYWTLHSRPEAYPDTRGFYRG</sequence>
<dbReference type="EMBL" id="MU118097">
    <property type="protein sequence ID" value="KAF9645278.1"/>
    <property type="molecule type" value="Genomic_DNA"/>
</dbReference>
<dbReference type="Proteomes" id="UP000886501">
    <property type="component" value="Unassembled WGS sequence"/>
</dbReference>
<comment type="caution">
    <text evidence="1">The sequence shown here is derived from an EMBL/GenBank/DDBJ whole genome shotgun (WGS) entry which is preliminary data.</text>
</comment>